<organism evidence="1 4">
    <name type="scientific">Actinopolyspora erythraea</name>
    <dbReference type="NCBI Taxonomy" id="414996"/>
    <lineage>
        <taxon>Bacteria</taxon>
        <taxon>Bacillati</taxon>
        <taxon>Actinomycetota</taxon>
        <taxon>Actinomycetes</taxon>
        <taxon>Actinopolysporales</taxon>
        <taxon>Actinopolysporaceae</taxon>
        <taxon>Actinopolyspora</taxon>
    </lineage>
</organism>
<dbReference type="KEGG" id="aey:CDG81_16870"/>
<dbReference type="InterPro" id="IPR023393">
    <property type="entry name" value="START-like_dom_sf"/>
</dbReference>
<evidence type="ECO:0000313" key="4">
    <source>
        <dbReference type="Proteomes" id="UP000215043"/>
    </source>
</evidence>
<dbReference type="EMBL" id="JPMV01000045">
    <property type="protein sequence ID" value="KGI79410.1"/>
    <property type="molecule type" value="Genomic_DNA"/>
</dbReference>
<sequence>MTVLSWTVPLRPAETRAGLRLDRDEIMRSMRDKAENPAVYIPYITSCEVHERYHDGILREIAYSSGERVVERVTYGSDGRFVFDVRDPIDVARVVNQVFESDGEFHFVLEVTLSDEGERKAMSDREFLKETSSLFAGSLLTIVEATVRHPSTAV</sequence>
<dbReference type="Pfam" id="PF08982">
    <property type="entry name" value="AtaL"/>
    <property type="match status" value="1"/>
</dbReference>
<dbReference type="RefSeq" id="WP_043578251.1">
    <property type="nucleotide sequence ID" value="NZ_CP022752.1"/>
</dbReference>
<dbReference type="Proteomes" id="UP000029737">
    <property type="component" value="Unassembled WGS sequence"/>
</dbReference>
<dbReference type="eggNOG" id="ENOG502ZSYA">
    <property type="taxonomic scope" value="Bacteria"/>
</dbReference>
<proteinExistence type="predicted"/>
<evidence type="ECO:0000313" key="3">
    <source>
        <dbReference type="Proteomes" id="UP000029737"/>
    </source>
</evidence>
<evidence type="ECO:0000313" key="1">
    <source>
        <dbReference type="EMBL" id="ASU79662.1"/>
    </source>
</evidence>
<reference evidence="1 4" key="2">
    <citation type="submission" date="2017-08" db="EMBL/GenBank/DDBJ databases">
        <title>The complete genome sequence of moderately halophilic actinomycete Actinopolyspora erythraea YIM 90600, the producer of novel erythromycin, novel actinopolysporins A-C and tubercidin.</title>
        <authorList>
            <person name="Yin M."/>
            <person name="Tang S."/>
        </authorList>
    </citation>
    <scope>NUCLEOTIDE SEQUENCE [LARGE SCALE GENOMIC DNA]</scope>
    <source>
        <strain evidence="1 4">YIM 90600</strain>
    </source>
</reference>
<dbReference type="SUPFAM" id="SSF55961">
    <property type="entry name" value="Bet v1-like"/>
    <property type="match status" value="1"/>
</dbReference>
<keyword evidence="3" id="KW-1185">Reference proteome</keyword>
<dbReference type="Gene3D" id="3.30.530.20">
    <property type="match status" value="1"/>
</dbReference>
<name>A0A099D270_9ACTN</name>
<evidence type="ECO:0000313" key="2">
    <source>
        <dbReference type="EMBL" id="KGI79410.1"/>
    </source>
</evidence>
<dbReference type="AlphaFoldDB" id="A0A099D270"/>
<dbReference type="EMBL" id="CP022752">
    <property type="protein sequence ID" value="ASU79662.1"/>
    <property type="molecule type" value="Genomic_DNA"/>
</dbReference>
<accession>A0A099D270</accession>
<reference evidence="2 3" key="1">
    <citation type="journal article" date="2014" name="PLoS ONE">
        <title>Identification and Characterization of a New Erythromycin Biosynthetic Gene Cluster in Actinopolyspora erythraea YIM90600, a Novel Erythronolide-Producing Halophilic Actinomycete Isolated from Salt Field.</title>
        <authorList>
            <person name="Chen D."/>
            <person name="Feng J."/>
            <person name="Huang L."/>
            <person name="Zhang Q."/>
            <person name="Wu J."/>
            <person name="Zhu X."/>
            <person name="Duan Y."/>
            <person name="Xu Z."/>
        </authorList>
    </citation>
    <scope>NUCLEOTIDE SEQUENCE [LARGE SCALE GENOMIC DNA]</scope>
    <source>
        <strain evidence="2 3">YIM90600</strain>
    </source>
</reference>
<gene>
    <name evidence="1" type="ORF">CDG81_16870</name>
    <name evidence="2" type="ORF">IL38_23245</name>
</gene>
<dbReference type="Proteomes" id="UP000215043">
    <property type="component" value="Chromosome"/>
</dbReference>
<dbReference type="InterPro" id="IPR015075">
    <property type="entry name" value="AtaL"/>
</dbReference>
<dbReference type="OrthoDB" id="3697643at2"/>
<protein>
    <submittedName>
        <fullName evidence="1">DUF1857 domain-containing protein</fullName>
    </submittedName>
</protein>
<dbReference type="HOGENOM" id="CLU_1700465_0_0_11"/>